<dbReference type="InterPro" id="IPR016195">
    <property type="entry name" value="Pol/histidinol_Pase-like"/>
</dbReference>
<dbReference type="RefSeq" id="WP_272470039.1">
    <property type="nucleotide sequence ID" value="NZ_JAMRYU010000001.1"/>
</dbReference>
<dbReference type="InterPro" id="IPR001322">
    <property type="entry name" value="Lamin_tail_dom"/>
</dbReference>
<dbReference type="InterPro" id="IPR036415">
    <property type="entry name" value="Lamin_tail_dom_sf"/>
</dbReference>
<dbReference type="InterPro" id="IPR008964">
    <property type="entry name" value="Invasin/intimin_cell_adhesion"/>
</dbReference>
<dbReference type="InterPro" id="IPR013783">
    <property type="entry name" value="Ig-like_fold"/>
</dbReference>
<dbReference type="SMART" id="SM00481">
    <property type="entry name" value="POLIIIAc"/>
    <property type="match status" value="1"/>
</dbReference>
<dbReference type="SUPFAM" id="SSF49373">
    <property type="entry name" value="Invasin/intimin cell-adhesion fragments"/>
    <property type="match status" value="1"/>
</dbReference>
<dbReference type="Gene3D" id="3.20.20.140">
    <property type="entry name" value="Metal-dependent hydrolases"/>
    <property type="match status" value="1"/>
</dbReference>
<dbReference type="GO" id="GO:0035312">
    <property type="term" value="F:5'-3' DNA exonuclease activity"/>
    <property type="evidence" value="ECO:0007669"/>
    <property type="project" value="TreeGrafter"/>
</dbReference>
<evidence type="ECO:0000313" key="4">
    <source>
        <dbReference type="Proteomes" id="UP001141183"/>
    </source>
</evidence>
<dbReference type="Gene3D" id="2.60.40.10">
    <property type="entry name" value="Immunoglobulins"/>
    <property type="match status" value="2"/>
</dbReference>
<dbReference type="Pfam" id="PF00932">
    <property type="entry name" value="LTD"/>
    <property type="match status" value="1"/>
</dbReference>
<dbReference type="InterPro" id="IPR003141">
    <property type="entry name" value="Pol/His_phosphatase_N"/>
</dbReference>
<dbReference type="PROSITE" id="PS51841">
    <property type="entry name" value="LTD"/>
    <property type="match status" value="1"/>
</dbReference>
<dbReference type="SMART" id="SM00635">
    <property type="entry name" value="BID_2"/>
    <property type="match status" value="1"/>
</dbReference>
<dbReference type="PANTHER" id="PTHR42924">
    <property type="entry name" value="EXONUCLEASE"/>
    <property type="match status" value="1"/>
</dbReference>
<feature type="non-terminal residue" evidence="3">
    <location>
        <position position="1334"/>
    </location>
</feature>
<evidence type="ECO:0000313" key="3">
    <source>
        <dbReference type="EMBL" id="MDC4239018.1"/>
    </source>
</evidence>
<protein>
    <submittedName>
        <fullName evidence="3">CehA/McbA family metallohydrolase</fullName>
    </submittedName>
</protein>
<sequence>MKKLLKSRILSSFMTLTMIVGLITVPVKEVKAEKASGVVISEVYGGGGNFGSKYKNDFIELYNPTDSDINIDGWKLQYASATGEFGNNNCELSGLIKANSYFLTQQAAGTSTDGGKELLPDPDILGNLNMGATNLKVRLVNAEGASIDFVGVGTATTFEGDKAAPAISASLSAQRKDNDGSNNGITNGWDTNNNGSDFYAKEPTPRNSKYSSVDIALIGLRIDESISLEVGENKSLTLAYIPENTTEKGVEYTSLKPEIATVDKDGKVVAIKEGETTIKVKSTIKPDIKAECIVIVNKATDKVGPTVNDLKPANGENIGSLRRPEISATFNDESGIDKDSIKVSLDGKDVSANISKDDKTIKYSVGEDLADGIHTVLVEVKDSLGNLTSQEWKFTIGEVKKNLYFGQLHSHTNISDGTGTVDEAYQYAENNAKVDFLAVTDHSNWFDNDKLASIADGSMSEAWKKGLNAADRYNKNGDFVAIYGYEMTWSGSTGGYGHINTFNTPGFETRTNSKMDLKNYYNALKTQKQSMSQLNHPGKTFGDFSDFAYYDAEIDKQVTLIEVGNGEGAIRGSGYFPSYEYYTRALDKGWHVAPTNNQDNHKGKWGNANTARTVVEASDLSRESVYDAIKERRVYATEDENLKISYEVNGNTMGSIIPQTDLLEFNVNVEDINSGDNIKKISIIGDGGKVVKSIDNINSTTKNWSFTLDKSTSSYYYVRVDQADSDIAVTSAVWVGERENFGISTVDSDTEVIIAGEEFNIGTTIYNNEATPINNIKVEYYLNNGTEAIKTETIEKVDAGSSIVAKLPHKFEKAGDYSFQVKVTATINGQVKEFKGAIEVEVLGANEVSKVVIDGAHQNQYVSGDYSGKVTTLTALMAQNNIKSVINTKPITDEVLKGASLLIMSDPQSTVKDTYGLTPQKYTEDELAAIARFIQNGGNIAITSKADYGDAKDEYGNARQGNSVLEAIGAKIRFNDDQATDDNENGGQNYRLYFDDYNTESSWMNGIDITKKYSFYSGSTLIMPSDTTNIDILVRGHATTYGNDADKQGDNAAVGKGEVIGLAVETLSNGSKVVVSGATFFSNFEMDGLDYSNYQISEKVLKELAPAPELKVSKIADVRIDNNNDNIPDRFGETVVVEGYVTAASNVAAPGNSFFDVIYVQDETAGLTIFGVSTTAVKLGQKVRIKGKVSSYLNDAQVALKNESLGLQIIDENINLVQPIKLSTKDSMLEGKEGLLVKVEGKVIRIEGQSIFLDDGSGESRVYVEGYVRSSKNPGVDDEWKARINVGDKISAIGLASEDPEGHRLRVRDSAEIEKLQDNEDVNVTGVSLDKTSA</sequence>
<evidence type="ECO:0000256" key="1">
    <source>
        <dbReference type="SAM" id="MobiDB-lite"/>
    </source>
</evidence>
<dbReference type="InterPro" id="IPR052018">
    <property type="entry name" value="PHP_domain"/>
</dbReference>
<feature type="region of interest" description="Disordered" evidence="1">
    <location>
        <begin position="170"/>
        <end position="208"/>
    </location>
</feature>
<accession>A0A9X4B1D4</accession>
<keyword evidence="4" id="KW-1185">Reference proteome</keyword>
<dbReference type="Pfam" id="PF02368">
    <property type="entry name" value="Big_2"/>
    <property type="match status" value="1"/>
</dbReference>
<evidence type="ECO:0000259" key="2">
    <source>
        <dbReference type="PROSITE" id="PS51841"/>
    </source>
</evidence>
<feature type="domain" description="LTD" evidence="2">
    <location>
        <begin position="33"/>
        <end position="154"/>
    </location>
</feature>
<dbReference type="SUPFAM" id="SSF74853">
    <property type="entry name" value="Lamin A/C globular tail domain"/>
    <property type="match status" value="1"/>
</dbReference>
<dbReference type="EMBL" id="JAMRYU010000001">
    <property type="protein sequence ID" value="MDC4239018.1"/>
    <property type="molecule type" value="Genomic_DNA"/>
</dbReference>
<dbReference type="SUPFAM" id="SSF89550">
    <property type="entry name" value="PHP domain-like"/>
    <property type="match status" value="1"/>
</dbReference>
<dbReference type="InterPro" id="IPR044016">
    <property type="entry name" value="Big_13"/>
</dbReference>
<dbReference type="PANTHER" id="PTHR42924:SF3">
    <property type="entry name" value="POLYMERASE_HISTIDINOL PHOSPHATASE N-TERMINAL DOMAIN-CONTAINING PROTEIN"/>
    <property type="match status" value="1"/>
</dbReference>
<reference evidence="3" key="1">
    <citation type="submission" date="2022-05" db="EMBL/GenBank/DDBJ databases">
        <title>Draft genome sequence of Clostridium tertium strain CP3 isolated from Peru.</title>
        <authorList>
            <person name="Hurtado R."/>
            <person name="Lima L."/>
            <person name="Sousa T."/>
            <person name="Jaiswal A.K."/>
            <person name="Tiwari S."/>
            <person name="Maturrano L."/>
            <person name="Brenig B."/>
            <person name="Azevedo V."/>
        </authorList>
    </citation>
    <scope>NUCLEOTIDE SEQUENCE</scope>
    <source>
        <strain evidence="3">CP3</strain>
    </source>
</reference>
<dbReference type="Proteomes" id="UP001141183">
    <property type="component" value="Unassembled WGS sequence"/>
</dbReference>
<feature type="compositionally biased region" description="Polar residues" evidence="1">
    <location>
        <begin position="180"/>
        <end position="196"/>
    </location>
</feature>
<dbReference type="NCBIfam" id="NF038032">
    <property type="entry name" value="CehA_McbA_metalo"/>
    <property type="match status" value="1"/>
</dbReference>
<name>A0A9X4B1D4_9CLOT</name>
<comment type="caution">
    <text evidence="3">The sequence shown here is derived from an EMBL/GenBank/DDBJ whole genome shotgun (WGS) entry which is preliminary data.</text>
</comment>
<dbReference type="InterPro" id="IPR003343">
    <property type="entry name" value="Big_2"/>
</dbReference>
<proteinExistence type="predicted"/>
<organism evidence="3 4">
    <name type="scientific">Clostridium tertium</name>
    <dbReference type="NCBI Taxonomy" id="1559"/>
    <lineage>
        <taxon>Bacteria</taxon>
        <taxon>Bacillati</taxon>
        <taxon>Bacillota</taxon>
        <taxon>Clostridia</taxon>
        <taxon>Eubacteriales</taxon>
        <taxon>Clostridiaceae</taxon>
        <taxon>Clostridium</taxon>
    </lineage>
</organism>
<dbReference type="Gene3D" id="2.60.40.1080">
    <property type="match status" value="1"/>
</dbReference>
<dbReference type="GO" id="GO:0004534">
    <property type="term" value="F:5'-3' RNA exonuclease activity"/>
    <property type="evidence" value="ECO:0007669"/>
    <property type="project" value="TreeGrafter"/>
</dbReference>
<gene>
    <name evidence="3" type="ORF">NE398_02380</name>
</gene>
<dbReference type="Pfam" id="PF19077">
    <property type="entry name" value="Big_13"/>
    <property type="match status" value="1"/>
</dbReference>